<comment type="caution">
    <text evidence="14">The sequence shown here is derived from an EMBL/GenBank/DDBJ whole genome shotgun (WGS) entry which is preliminary data.</text>
</comment>
<keyword evidence="9 12" id="KW-0961">Cell wall biogenesis/degradation</keyword>
<sequence>MTKYIVHGGKPLFGEVEISGAKNAAVAIIPAAILVDGVCRIENIPQISDVTAILKILEQLGASIRSINRHTVEIDSRHIHTTRTSYELSRKLRASYYLIGALLGRFGRAEVAMPGGCNFGGVRPIDQHVKGFSALGAGVTTEGGYINAIVESGRLTGANIYLDVVSVGATMNIMMAAALAQGDTVIENCAKEPHIVDLANFLNSMGADIRGAGTDTIKIRGVERLSGGSYAIIPDQIEAGTYMAAVAATGGQILVKNIIPKHMDCITAKLQECGVEVEEQDDTLLVRRTARLKKANVKTLPYPGFPTDMQPQMTTVLTLAQGTSLVTEGVWSSRYRYVDELKRMGARIQVDDKTAVVEGVEKLTGAPIQAYDLRAGAALVIAALAAEGESEISNVQYIERGYEDIIGKLRALGADIRAVEEPDEDALSTAQIS</sequence>
<dbReference type="EC" id="2.5.1.7" evidence="12"/>
<accession>A0A923MJN5</accession>
<comment type="caution">
    <text evidence="12">Lacks conserved residue(s) required for the propagation of feature annotation.</text>
</comment>
<reference evidence="14" key="1">
    <citation type="submission" date="2020-08" db="EMBL/GenBank/DDBJ databases">
        <title>Genome public.</title>
        <authorList>
            <person name="Liu C."/>
            <person name="Sun Q."/>
        </authorList>
    </citation>
    <scope>NUCLEOTIDE SEQUENCE</scope>
    <source>
        <strain evidence="14">BX15</strain>
    </source>
</reference>
<evidence type="ECO:0000256" key="5">
    <source>
        <dbReference type="ARBA" id="ARBA00022679"/>
    </source>
</evidence>
<evidence type="ECO:0000256" key="6">
    <source>
        <dbReference type="ARBA" id="ARBA00022960"/>
    </source>
</evidence>
<dbReference type="InterPro" id="IPR001986">
    <property type="entry name" value="Enolpyruvate_Tfrase_dom"/>
</dbReference>
<dbReference type="GO" id="GO:0008760">
    <property type="term" value="F:UDP-N-acetylglucosamine 1-carboxyvinyltransferase activity"/>
    <property type="evidence" value="ECO:0007669"/>
    <property type="project" value="UniProtKB-UniRule"/>
</dbReference>
<dbReference type="SUPFAM" id="SSF55205">
    <property type="entry name" value="EPT/RTPC-like"/>
    <property type="match status" value="1"/>
</dbReference>
<comment type="similarity">
    <text evidence="10 12">Belongs to the EPSP synthase family. MurA subfamily.</text>
</comment>
<dbReference type="NCBIfam" id="NF009470">
    <property type="entry name" value="PRK12830.1"/>
    <property type="match status" value="1"/>
</dbReference>
<dbReference type="FunFam" id="3.65.10.10:FF:000001">
    <property type="entry name" value="UDP-N-acetylglucosamine 1-carboxyvinyltransferase"/>
    <property type="match status" value="1"/>
</dbReference>
<organism evidence="14 15">
    <name type="scientific">Dysosmobacter segnis</name>
    <dbReference type="NCBI Taxonomy" id="2763042"/>
    <lineage>
        <taxon>Bacteria</taxon>
        <taxon>Bacillati</taxon>
        <taxon>Bacillota</taxon>
        <taxon>Clostridia</taxon>
        <taxon>Eubacteriales</taxon>
        <taxon>Oscillospiraceae</taxon>
        <taxon>Dysosmobacter</taxon>
    </lineage>
</organism>
<evidence type="ECO:0000256" key="8">
    <source>
        <dbReference type="ARBA" id="ARBA00023306"/>
    </source>
</evidence>
<protein>
    <recommendedName>
        <fullName evidence="12">UDP-N-acetylglucosamine 1-carboxyvinyltransferase</fullName>
        <ecNumber evidence="12">2.5.1.7</ecNumber>
    </recommendedName>
    <alternativeName>
        <fullName evidence="12">Enoylpyruvate transferase</fullName>
    </alternativeName>
    <alternativeName>
        <fullName evidence="12">UDP-N-acetylglucosamine enolpyruvyl transferase</fullName>
        <shortName evidence="12">EPT</shortName>
    </alternativeName>
</protein>
<dbReference type="GO" id="GO:0005737">
    <property type="term" value="C:cytoplasm"/>
    <property type="evidence" value="ECO:0007669"/>
    <property type="project" value="UniProtKB-SubCell"/>
</dbReference>
<comment type="subcellular location">
    <subcellularLocation>
        <location evidence="1 12">Cytoplasm</location>
    </subcellularLocation>
</comment>
<dbReference type="Gene3D" id="3.65.10.10">
    <property type="entry name" value="Enolpyruvate transferase domain"/>
    <property type="match status" value="2"/>
</dbReference>
<evidence type="ECO:0000256" key="10">
    <source>
        <dbReference type="ARBA" id="ARBA00038367"/>
    </source>
</evidence>
<evidence type="ECO:0000256" key="12">
    <source>
        <dbReference type="HAMAP-Rule" id="MF_00111"/>
    </source>
</evidence>
<keyword evidence="8 12" id="KW-0131">Cell cycle</keyword>
<dbReference type="GO" id="GO:0019277">
    <property type="term" value="P:UDP-N-acetylgalactosamine biosynthetic process"/>
    <property type="evidence" value="ECO:0007669"/>
    <property type="project" value="InterPro"/>
</dbReference>
<dbReference type="NCBIfam" id="NF006873">
    <property type="entry name" value="PRK09369.1"/>
    <property type="match status" value="1"/>
</dbReference>
<feature type="modified residue" description="2-(S-cysteinyl)pyruvic acid O-phosphothioketal" evidence="12">
    <location>
        <position position="117"/>
    </location>
</feature>
<dbReference type="NCBIfam" id="TIGR01072">
    <property type="entry name" value="murA"/>
    <property type="match status" value="1"/>
</dbReference>
<feature type="active site" description="Proton donor" evidence="12">
    <location>
        <position position="117"/>
    </location>
</feature>
<evidence type="ECO:0000256" key="3">
    <source>
        <dbReference type="ARBA" id="ARBA00022490"/>
    </source>
</evidence>
<dbReference type="GO" id="GO:0008360">
    <property type="term" value="P:regulation of cell shape"/>
    <property type="evidence" value="ECO:0007669"/>
    <property type="project" value="UniProtKB-KW"/>
</dbReference>
<proteinExistence type="inferred from homology"/>
<evidence type="ECO:0000259" key="13">
    <source>
        <dbReference type="Pfam" id="PF00275"/>
    </source>
</evidence>
<comment type="catalytic activity">
    <reaction evidence="11 12">
        <text>phosphoenolpyruvate + UDP-N-acetyl-alpha-D-glucosamine = UDP-N-acetyl-3-O-(1-carboxyvinyl)-alpha-D-glucosamine + phosphate</text>
        <dbReference type="Rhea" id="RHEA:18681"/>
        <dbReference type="ChEBI" id="CHEBI:43474"/>
        <dbReference type="ChEBI" id="CHEBI:57705"/>
        <dbReference type="ChEBI" id="CHEBI:58702"/>
        <dbReference type="ChEBI" id="CHEBI:68483"/>
        <dbReference type="EC" id="2.5.1.7"/>
    </reaction>
</comment>
<evidence type="ECO:0000256" key="4">
    <source>
        <dbReference type="ARBA" id="ARBA00022618"/>
    </source>
</evidence>
<dbReference type="InterPro" id="IPR013792">
    <property type="entry name" value="RNA3'P_cycl/enolpyr_Trfase_a/b"/>
</dbReference>
<evidence type="ECO:0000313" key="15">
    <source>
        <dbReference type="Proteomes" id="UP000620327"/>
    </source>
</evidence>
<dbReference type="InterPro" id="IPR050068">
    <property type="entry name" value="MurA_subfamily"/>
</dbReference>
<evidence type="ECO:0000256" key="7">
    <source>
        <dbReference type="ARBA" id="ARBA00022984"/>
    </source>
</evidence>
<dbReference type="GO" id="GO:0009252">
    <property type="term" value="P:peptidoglycan biosynthetic process"/>
    <property type="evidence" value="ECO:0007669"/>
    <property type="project" value="UniProtKB-UniRule"/>
</dbReference>
<feature type="binding site" evidence="12">
    <location>
        <position position="330"/>
    </location>
    <ligand>
        <name>UDP-N-acetyl-alpha-D-glucosamine</name>
        <dbReference type="ChEBI" id="CHEBI:57705"/>
    </ligand>
</feature>
<dbReference type="InterPro" id="IPR005750">
    <property type="entry name" value="UDP_GlcNAc_COvinyl_MurA"/>
</dbReference>
<evidence type="ECO:0000313" key="14">
    <source>
        <dbReference type="EMBL" id="MBC5771181.1"/>
    </source>
</evidence>
<dbReference type="GO" id="GO:0051301">
    <property type="term" value="P:cell division"/>
    <property type="evidence" value="ECO:0007669"/>
    <property type="project" value="UniProtKB-KW"/>
</dbReference>
<keyword evidence="12" id="KW-0670">Pyruvate</keyword>
<dbReference type="HAMAP" id="MF_00111">
    <property type="entry name" value="MurA"/>
    <property type="match status" value="1"/>
</dbReference>
<keyword evidence="3 12" id="KW-0963">Cytoplasm</keyword>
<feature type="binding site" evidence="12">
    <location>
        <begin position="123"/>
        <end position="127"/>
    </location>
    <ligand>
        <name>UDP-N-acetyl-alpha-D-glucosamine</name>
        <dbReference type="ChEBI" id="CHEBI:57705"/>
    </ligand>
</feature>
<dbReference type="PANTHER" id="PTHR43783:SF2">
    <property type="entry name" value="UDP-N-ACETYLGLUCOSAMINE 1-CARBOXYVINYLTRANSFERASE 2"/>
    <property type="match status" value="1"/>
</dbReference>
<keyword evidence="4 12" id="KW-0132">Cell division</keyword>
<dbReference type="GO" id="GO:0071555">
    <property type="term" value="P:cell wall organization"/>
    <property type="evidence" value="ECO:0007669"/>
    <property type="project" value="UniProtKB-KW"/>
</dbReference>
<feature type="binding site" evidence="12">
    <location>
        <begin position="22"/>
        <end position="23"/>
    </location>
    <ligand>
        <name>phosphoenolpyruvate</name>
        <dbReference type="ChEBI" id="CHEBI:58702"/>
    </ligand>
</feature>
<keyword evidence="5 12" id="KW-0808">Transferase</keyword>
<dbReference type="RefSeq" id="WP_187015407.1">
    <property type="nucleotide sequence ID" value="NZ_JACOQI010000013.1"/>
</dbReference>
<evidence type="ECO:0000256" key="1">
    <source>
        <dbReference type="ARBA" id="ARBA00004496"/>
    </source>
</evidence>
<comment type="function">
    <text evidence="12">Cell wall formation. Adds enolpyruvyl to UDP-N-acetylglucosamine.</text>
</comment>
<evidence type="ECO:0000256" key="2">
    <source>
        <dbReference type="ARBA" id="ARBA00004752"/>
    </source>
</evidence>
<keyword evidence="7 12" id="KW-0573">Peptidoglycan synthesis</keyword>
<dbReference type="CDD" id="cd01555">
    <property type="entry name" value="UdpNAET"/>
    <property type="match status" value="1"/>
</dbReference>
<keyword evidence="6 12" id="KW-0133">Cell shape</keyword>
<dbReference type="Pfam" id="PF00275">
    <property type="entry name" value="EPSP_synthase"/>
    <property type="match status" value="1"/>
</dbReference>
<feature type="domain" description="Enolpyruvate transferase" evidence="13">
    <location>
        <begin position="7"/>
        <end position="409"/>
    </location>
</feature>
<evidence type="ECO:0000256" key="9">
    <source>
        <dbReference type="ARBA" id="ARBA00023316"/>
    </source>
</evidence>
<comment type="pathway">
    <text evidence="2 12">Cell wall biogenesis; peptidoglycan biosynthesis.</text>
</comment>
<keyword evidence="15" id="KW-1185">Reference proteome</keyword>
<dbReference type="EMBL" id="JACOQI010000013">
    <property type="protein sequence ID" value="MBC5771181.1"/>
    <property type="molecule type" value="Genomic_DNA"/>
</dbReference>
<dbReference type="InterPro" id="IPR036968">
    <property type="entry name" value="Enolpyruvate_Tfrase_sf"/>
</dbReference>
<dbReference type="Proteomes" id="UP000620327">
    <property type="component" value="Unassembled WGS sequence"/>
</dbReference>
<feature type="binding site" evidence="12">
    <location>
        <position position="93"/>
    </location>
    <ligand>
        <name>UDP-N-acetyl-alpha-D-glucosamine</name>
        <dbReference type="ChEBI" id="CHEBI:57705"/>
    </ligand>
</feature>
<name>A0A923MJN5_9FIRM</name>
<feature type="binding site" evidence="12">
    <location>
        <position position="308"/>
    </location>
    <ligand>
        <name>UDP-N-acetyl-alpha-D-glucosamine</name>
        <dbReference type="ChEBI" id="CHEBI:57705"/>
    </ligand>
</feature>
<dbReference type="PANTHER" id="PTHR43783">
    <property type="entry name" value="UDP-N-ACETYLGLUCOSAMINE 1-CARBOXYVINYLTRANSFERASE"/>
    <property type="match status" value="1"/>
</dbReference>
<gene>
    <name evidence="12" type="primary">murA</name>
    <name evidence="14" type="ORF">H8Z83_12780</name>
</gene>
<dbReference type="AlphaFoldDB" id="A0A923MJN5"/>
<evidence type="ECO:0000256" key="11">
    <source>
        <dbReference type="ARBA" id="ARBA00047527"/>
    </source>
</evidence>